<evidence type="ECO:0000313" key="5">
    <source>
        <dbReference type="EMBL" id="HGM07708.1"/>
    </source>
</evidence>
<dbReference type="NCBIfam" id="NF003079">
    <property type="entry name" value="PRK04005.1"/>
    <property type="match status" value="1"/>
</dbReference>
<reference evidence="5" key="1">
    <citation type="journal article" date="2020" name="mSystems">
        <title>Genome- and Community-Level Interaction Insights into Carbon Utilization and Element Cycling Functions of Hydrothermarchaeota in Hydrothermal Sediment.</title>
        <authorList>
            <person name="Zhou Z."/>
            <person name="Liu Y."/>
            <person name="Xu W."/>
            <person name="Pan J."/>
            <person name="Luo Z.H."/>
            <person name="Li M."/>
        </authorList>
    </citation>
    <scope>NUCLEOTIDE SEQUENCE [LARGE SCALE GENOMIC DNA]</scope>
    <source>
        <strain evidence="5">SpSt-658</strain>
    </source>
</reference>
<comment type="similarity">
    <text evidence="3">Belongs to the eukaryotic ribosomal protein eL18 family.</text>
</comment>
<dbReference type="SUPFAM" id="SSF52080">
    <property type="entry name" value="Ribosomal proteins L15p and L18e"/>
    <property type="match status" value="1"/>
</dbReference>
<feature type="domain" description="Large ribosomal subunit protein uL15/eL18" evidence="4">
    <location>
        <begin position="29"/>
        <end position="100"/>
    </location>
</feature>
<evidence type="ECO:0000256" key="1">
    <source>
        <dbReference type="ARBA" id="ARBA00022980"/>
    </source>
</evidence>
<dbReference type="GO" id="GO:1990904">
    <property type="term" value="C:ribonucleoprotein complex"/>
    <property type="evidence" value="ECO:0007669"/>
    <property type="project" value="UniProtKB-KW"/>
</dbReference>
<name>A0A7C4D1P4_9CREN</name>
<evidence type="ECO:0000259" key="4">
    <source>
        <dbReference type="Pfam" id="PF00828"/>
    </source>
</evidence>
<evidence type="ECO:0000256" key="2">
    <source>
        <dbReference type="ARBA" id="ARBA00023274"/>
    </source>
</evidence>
<protein>
    <recommendedName>
        <fullName evidence="3">Large ribosomal subunit protein eL18</fullName>
    </recommendedName>
</protein>
<organism evidence="5">
    <name type="scientific">Ignisphaera aggregans</name>
    <dbReference type="NCBI Taxonomy" id="334771"/>
    <lineage>
        <taxon>Archaea</taxon>
        <taxon>Thermoproteota</taxon>
        <taxon>Thermoprotei</taxon>
        <taxon>Desulfurococcales</taxon>
        <taxon>Desulfurococcaceae</taxon>
        <taxon>Ignisphaera</taxon>
    </lineage>
</organism>
<dbReference type="InterPro" id="IPR021131">
    <property type="entry name" value="Ribosomal_uL15/eL18"/>
</dbReference>
<keyword evidence="1 3" id="KW-0689">Ribosomal protein</keyword>
<dbReference type="Pfam" id="PF00828">
    <property type="entry name" value="Ribosomal_L27A"/>
    <property type="match status" value="1"/>
</dbReference>
<dbReference type="InterPro" id="IPR022947">
    <property type="entry name" value="Ribosomal_eL18_arc"/>
</dbReference>
<dbReference type="AlphaFoldDB" id="A0A7C4D1P4"/>
<dbReference type="InterPro" id="IPR001196">
    <property type="entry name" value="Ribosomal_uL15_CS"/>
</dbReference>
<dbReference type="GO" id="GO:0006412">
    <property type="term" value="P:translation"/>
    <property type="evidence" value="ECO:0007669"/>
    <property type="project" value="UniProtKB-UniRule"/>
</dbReference>
<proteinExistence type="inferred from homology"/>
<keyword evidence="2 3" id="KW-0687">Ribonucleoprotein</keyword>
<dbReference type="GO" id="GO:0003735">
    <property type="term" value="F:structural constituent of ribosome"/>
    <property type="evidence" value="ECO:0007669"/>
    <property type="project" value="InterPro"/>
</dbReference>
<evidence type="ECO:0000256" key="3">
    <source>
        <dbReference type="HAMAP-Rule" id="MF_00329"/>
    </source>
</evidence>
<dbReference type="InterPro" id="IPR036227">
    <property type="entry name" value="Ribosomal_uL15/eL18_sf"/>
</dbReference>
<dbReference type="PROSITE" id="PS00475">
    <property type="entry name" value="RIBOSOMAL_L15"/>
    <property type="match status" value="1"/>
</dbReference>
<gene>
    <name evidence="3" type="primary">rpl18e</name>
    <name evidence="5" type="ORF">ENU31_04800</name>
</gene>
<accession>A0A7C4D1P4</accession>
<comment type="caution">
    <text evidence="5">The sequence shown here is derived from an EMBL/GenBank/DDBJ whole genome shotgun (WGS) entry which is preliminary data.</text>
</comment>
<sequence>MRRTGPTNYIIRKTIKILRKYSKIYNAKIWRYTAELLEKPSRKRVVVNLSKINRYTNDGDVVIVPGKVLGAGSLNHRVTIAAISFSQQAIAKIKSVGGRAIHILEFLNENPKGSRVKVIK</sequence>
<dbReference type="HAMAP" id="MF_00329">
    <property type="entry name" value="Ribosomal_eL18"/>
    <property type="match status" value="1"/>
</dbReference>
<dbReference type="Gene3D" id="3.100.10.10">
    <property type="match status" value="1"/>
</dbReference>
<dbReference type="EMBL" id="DTCA01000149">
    <property type="protein sequence ID" value="HGM07708.1"/>
    <property type="molecule type" value="Genomic_DNA"/>
</dbReference>
<dbReference type="GO" id="GO:0005840">
    <property type="term" value="C:ribosome"/>
    <property type="evidence" value="ECO:0007669"/>
    <property type="project" value="UniProtKB-KW"/>
</dbReference>